<comment type="caution">
    <text evidence="2">The sequence shown here is derived from an EMBL/GenBank/DDBJ whole genome shotgun (WGS) entry which is preliminary data.</text>
</comment>
<sequence>MPSSRVCSAENGRRLAGMNLTSTPTEALPPRQKSQIVRRSHNREFGIVSKSATNCTYLSCSRGSSKLNL</sequence>
<feature type="region of interest" description="Disordered" evidence="1">
    <location>
        <begin position="1"/>
        <end position="38"/>
    </location>
</feature>
<evidence type="ECO:0000313" key="2">
    <source>
        <dbReference type="EMBL" id="KAL1270024.1"/>
    </source>
</evidence>
<evidence type="ECO:0000256" key="1">
    <source>
        <dbReference type="SAM" id="MobiDB-lite"/>
    </source>
</evidence>
<evidence type="ECO:0000313" key="3">
    <source>
        <dbReference type="Proteomes" id="UP001558613"/>
    </source>
</evidence>
<organism evidence="2 3">
    <name type="scientific">Cirrhinus molitorella</name>
    <name type="common">mud carp</name>
    <dbReference type="NCBI Taxonomy" id="172907"/>
    <lineage>
        <taxon>Eukaryota</taxon>
        <taxon>Metazoa</taxon>
        <taxon>Chordata</taxon>
        <taxon>Craniata</taxon>
        <taxon>Vertebrata</taxon>
        <taxon>Euteleostomi</taxon>
        <taxon>Actinopterygii</taxon>
        <taxon>Neopterygii</taxon>
        <taxon>Teleostei</taxon>
        <taxon>Ostariophysi</taxon>
        <taxon>Cypriniformes</taxon>
        <taxon>Cyprinidae</taxon>
        <taxon>Labeoninae</taxon>
        <taxon>Labeonini</taxon>
        <taxon>Cirrhinus</taxon>
    </lineage>
</organism>
<keyword evidence="3" id="KW-1185">Reference proteome</keyword>
<gene>
    <name evidence="2" type="ORF">QQF64_032313</name>
</gene>
<accession>A0ABR3MZG4</accession>
<dbReference type="EMBL" id="JAYMGO010000008">
    <property type="protein sequence ID" value="KAL1270024.1"/>
    <property type="molecule type" value="Genomic_DNA"/>
</dbReference>
<proteinExistence type="predicted"/>
<reference evidence="2 3" key="1">
    <citation type="submission" date="2023-09" db="EMBL/GenBank/DDBJ databases">
        <authorList>
            <person name="Wang M."/>
        </authorList>
    </citation>
    <scope>NUCLEOTIDE SEQUENCE [LARGE SCALE GENOMIC DNA]</scope>
    <source>
        <strain evidence="2">GT-2023</strain>
        <tissue evidence="2">Liver</tissue>
    </source>
</reference>
<dbReference type="Proteomes" id="UP001558613">
    <property type="component" value="Unassembled WGS sequence"/>
</dbReference>
<protein>
    <submittedName>
        <fullName evidence="2">Uncharacterized protein</fullName>
    </submittedName>
</protein>
<name>A0ABR3MZG4_9TELE</name>